<accession>A0A9Q2NPD1</accession>
<comment type="caution">
    <text evidence="1">The sequence shown here is derived from an EMBL/GenBank/DDBJ whole genome shotgun (WGS) entry which is preliminary data.</text>
</comment>
<reference evidence="1" key="1">
    <citation type="submission" date="2021-01" db="EMBL/GenBank/DDBJ databases">
        <title>Diatom-associated Roseobacters Show Island Model of Population Structure.</title>
        <authorList>
            <person name="Qu L."/>
            <person name="Feng X."/>
            <person name="Chen Y."/>
            <person name="Li L."/>
            <person name="Wang X."/>
            <person name="Hu Z."/>
            <person name="Wang H."/>
            <person name="Luo H."/>
        </authorList>
    </citation>
    <scope>NUCLEOTIDE SEQUENCE</scope>
    <source>
        <strain evidence="1">SM26-45</strain>
    </source>
</reference>
<protein>
    <submittedName>
        <fullName evidence="1">Uncharacterized protein</fullName>
    </submittedName>
</protein>
<sequence>MGTGPANRPALDSDNEAFPGTIALTPLIDPAPLKSVRWPMKPGTPPVC</sequence>
<evidence type="ECO:0000313" key="1">
    <source>
        <dbReference type="EMBL" id="MBM2354361.1"/>
    </source>
</evidence>
<gene>
    <name evidence="1" type="ORF">JQX14_07420</name>
</gene>
<proteinExistence type="predicted"/>
<evidence type="ECO:0000313" key="2">
    <source>
        <dbReference type="Proteomes" id="UP000809337"/>
    </source>
</evidence>
<organism evidence="1 2">
    <name type="scientific">Pseudosulfitobacter pseudonitzschiae</name>
    <dbReference type="NCBI Taxonomy" id="1402135"/>
    <lineage>
        <taxon>Bacteria</taxon>
        <taxon>Pseudomonadati</taxon>
        <taxon>Pseudomonadota</taxon>
        <taxon>Alphaproteobacteria</taxon>
        <taxon>Rhodobacterales</taxon>
        <taxon>Roseobacteraceae</taxon>
        <taxon>Pseudosulfitobacter</taxon>
    </lineage>
</organism>
<dbReference type="RefSeq" id="WP_231033388.1">
    <property type="nucleotide sequence ID" value="NZ_JAJNGX010000003.1"/>
</dbReference>
<dbReference type="Proteomes" id="UP000809337">
    <property type="component" value="Unassembled WGS sequence"/>
</dbReference>
<dbReference type="EMBL" id="JAFBWN010000003">
    <property type="protein sequence ID" value="MBM2354361.1"/>
    <property type="molecule type" value="Genomic_DNA"/>
</dbReference>
<dbReference type="AlphaFoldDB" id="A0A9Q2NPD1"/>
<name>A0A9Q2NPD1_9RHOB</name>